<dbReference type="HOGENOM" id="CLU_2117850_0_0_9"/>
<keyword evidence="1" id="KW-1133">Transmembrane helix</keyword>
<sequence length="127" mass="14231">MVETMYLGDKYIYQCSKCHFLASIGGNTNKVIQCPKCNSIMINTHITKDEWDAKTKEEKIASIKKEQRSIVERNAANVDNAALLSEMSNVNNNIKAMNGNLVTIKNILMFYFVISIIGVVITILNIA</sequence>
<dbReference type="PATRIC" id="fig|1235802.3.peg.4876"/>
<dbReference type="STRING" id="1235802.C823_04602"/>
<dbReference type="Proteomes" id="UP000012589">
    <property type="component" value="Unassembled WGS sequence"/>
</dbReference>
<dbReference type="EMBL" id="AQFT01000134">
    <property type="protein sequence ID" value="EMZ21354.1"/>
    <property type="molecule type" value="Genomic_DNA"/>
</dbReference>
<evidence type="ECO:0000313" key="2">
    <source>
        <dbReference type="EMBL" id="EMZ21354.1"/>
    </source>
</evidence>
<name>N2AAJ4_9FIRM</name>
<dbReference type="AlphaFoldDB" id="N2AAJ4"/>
<organism evidence="2 3">
    <name type="scientific">Eubacterium plexicaudatum ASF492</name>
    <dbReference type="NCBI Taxonomy" id="1235802"/>
    <lineage>
        <taxon>Bacteria</taxon>
        <taxon>Bacillati</taxon>
        <taxon>Bacillota</taxon>
        <taxon>Clostridia</taxon>
        <taxon>Eubacteriales</taxon>
        <taxon>Eubacteriaceae</taxon>
        <taxon>Eubacterium</taxon>
    </lineage>
</organism>
<evidence type="ECO:0000313" key="3">
    <source>
        <dbReference type="Proteomes" id="UP000012589"/>
    </source>
</evidence>
<gene>
    <name evidence="2" type="ORF">C823_04602</name>
</gene>
<dbReference type="OrthoDB" id="10012773at2"/>
<feature type="transmembrane region" description="Helical" evidence="1">
    <location>
        <begin position="107"/>
        <end position="126"/>
    </location>
</feature>
<dbReference type="eggNOG" id="ENOG502ZW3H">
    <property type="taxonomic scope" value="Bacteria"/>
</dbReference>
<proteinExistence type="predicted"/>
<comment type="caution">
    <text evidence="2">The sequence shown here is derived from an EMBL/GenBank/DDBJ whole genome shotgun (WGS) entry which is preliminary data.</text>
</comment>
<protein>
    <submittedName>
        <fullName evidence="2">Uncharacterized protein</fullName>
    </submittedName>
</protein>
<accession>N2AAJ4</accession>
<keyword evidence="1" id="KW-0812">Transmembrane</keyword>
<evidence type="ECO:0000256" key="1">
    <source>
        <dbReference type="SAM" id="Phobius"/>
    </source>
</evidence>
<keyword evidence="3" id="KW-1185">Reference proteome</keyword>
<reference evidence="2 3" key="1">
    <citation type="journal article" date="2014" name="Genome Announc.">
        <title>Draft genome sequences of the altered schaedler flora, a defined bacterial community from gnotobiotic mice.</title>
        <authorList>
            <person name="Wannemuehler M.J."/>
            <person name="Overstreet A.M."/>
            <person name="Ward D.V."/>
            <person name="Phillips G.J."/>
        </authorList>
    </citation>
    <scope>NUCLEOTIDE SEQUENCE [LARGE SCALE GENOMIC DNA]</scope>
    <source>
        <strain evidence="2 3">ASF492</strain>
    </source>
</reference>
<keyword evidence="1" id="KW-0472">Membrane</keyword>